<dbReference type="EMBL" id="UINC01098411">
    <property type="protein sequence ID" value="SVC56911.1"/>
    <property type="molecule type" value="Genomic_DNA"/>
</dbReference>
<name>A0A382NBG3_9ZZZZ</name>
<protein>
    <submittedName>
        <fullName evidence="1">Uncharacterized protein</fullName>
    </submittedName>
</protein>
<evidence type="ECO:0000313" key="1">
    <source>
        <dbReference type="EMBL" id="SVC56911.1"/>
    </source>
</evidence>
<organism evidence="1">
    <name type="scientific">marine metagenome</name>
    <dbReference type="NCBI Taxonomy" id="408172"/>
    <lineage>
        <taxon>unclassified sequences</taxon>
        <taxon>metagenomes</taxon>
        <taxon>ecological metagenomes</taxon>
    </lineage>
</organism>
<proteinExistence type="predicted"/>
<sequence>MKLQVLILQNEVDSLSRYYSQRVQRSMAELFPNPQQIKLKTSQPLILL</sequence>
<gene>
    <name evidence="1" type="ORF">METZ01_LOCUS309765</name>
</gene>
<dbReference type="AlphaFoldDB" id="A0A382NBG3"/>
<reference evidence="1" key="1">
    <citation type="submission" date="2018-05" db="EMBL/GenBank/DDBJ databases">
        <authorList>
            <person name="Lanie J.A."/>
            <person name="Ng W.-L."/>
            <person name="Kazmierczak K.M."/>
            <person name="Andrzejewski T.M."/>
            <person name="Davidsen T.M."/>
            <person name="Wayne K.J."/>
            <person name="Tettelin H."/>
            <person name="Glass J.I."/>
            <person name="Rusch D."/>
            <person name="Podicherti R."/>
            <person name="Tsui H.-C.T."/>
            <person name="Winkler M.E."/>
        </authorList>
    </citation>
    <scope>NUCLEOTIDE SEQUENCE</scope>
</reference>
<accession>A0A382NBG3</accession>